<name>A0AAN6G3V2_9BASI</name>
<reference evidence="1" key="1">
    <citation type="journal article" date="2023" name="PhytoFront">
        <title>Draft Genome Resources of Seven Strains of Tilletia horrida, Causal Agent of Kernel Smut of Rice.</title>
        <authorList>
            <person name="Khanal S."/>
            <person name="Antony Babu S."/>
            <person name="Zhou X.G."/>
        </authorList>
    </citation>
    <scope>NUCLEOTIDE SEQUENCE</scope>
    <source>
        <strain evidence="1">TX3</strain>
    </source>
</reference>
<sequence length="56" mass="6592">MAALTQAVDTEIQRRRGLHKGFDKSLEALRSENTELKMHNESLTKERDDFKIKYNK</sequence>
<protein>
    <submittedName>
        <fullName evidence="1">Uncharacterized protein</fullName>
    </submittedName>
</protein>
<gene>
    <name evidence="1" type="ORF">OC842_007688</name>
</gene>
<evidence type="ECO:0000313" key="1">
    <source>
        <dbReference type="EMBL" id="KAK0518763.1"/>
    </source>
</evidence>
<keyword evidence="2" id="KW-1185">Reference proteome</keyword>
<proteinExistence type="predicted"/>
<dbReference type="Proteomes" id="UP001176521">
    <property type="component" value="Unassembled WGS sequence"/>
</dbReference>
<evidence type="ECO:0000313" key="2">
    <source>
        <dbReference type="Proteomes" id="UP001176521"/>
    </source>
</evidence>
<accession>A0AAN6G3V2</accession>
<comment type="caution">
    <text evidence="1">The sequence shown here is derived from an EMBL/GenBank/DDBJ whole genome shotgun (WGS) entry which is preliminary data.</text>
</comment>
<dbReference type="EMBL" id="JAPDMQ010001181">
    <property type="protein sequence ID" value="KAK0518763.1"/>
    <property type="molecule type" value="Genomic_DNA"/>
</dbReference>
<organism evidence="1 2">
    <name type="scientific">Tilletia horrida</name>
    <dbReference type="NCBI Taxonomy" id="155126"/>
    <lineage>
        <taxon>Eukaryota</taxon>
        <taxon>Fungi</taxon>
        <taxon>Dikarya</taxon>
        <taxon>Basidiomycota</taxon>
        <taxon>Ustilaginomycotina</taxon>
        <taxon>Exobasidiomycetes</taxon>
        <taxon>Tilletiales</taxon>
        <taxon>Tilletiaceae</taxon>
        <taxon>Tilletia</taxon>
    </lineage>
</organism>
<dbReference type="AlphaFoldDB" id="A0AAN6G3V2"/>